<keyword evidence="6 10" id="KW-0804">Transcription</keyword>
<dbReference type="Gene3D" id="1.10.30.10">
    <property type="entry name" value="High mobility group box domain"/>
    <property type="match status" value="1"/>
</dbReference>
<dbReference type="AlphaFoldDB" id="A0A7R9KEQ7"/>
<dbReference type="EMBL" id="CAJPIZ010000212">
    <property type="protein sequence ID" value="CAG2100797.1"/>
    <property type="molecule type" value="Genomic_DNA"/>
</dbReference>
<proteinExistence type="inferred from homology"/>
<dbReference type="SMART" id="SM00398">
    <property type="entry name" value="HMG"/>
    <property type="match status" value="1"/>
</dbReference>
<dbReference type="Pfam" id="PF17292">
    <property type="entry name" value="POB3_N"/>
    <property type="match status" value="1"/>
</dbReference>
<dbReference type="InterPro" id="IPR013719">
    <property type="entry name" value="RTT106/SPT16-like_middle_dom"/>
</dbReference>
<evidence type="ECO:0000256" key="2">
    <source>
        <dbReference type="ARBA" id="ARBA00022454"/>
    </source>
</evidence>
<keyword evidence="5 10" id="KW-0805">Transcription regulation</keyword>
<accession>A0A7R9KEQ7</accession>
<evidence type="ECO:0000256" key="11">
    <source>
        <dbReference type="SAM" id="MobiDB-lite"/>
    </source>
</evidence>
<keyword evidence="9" id="KW-0238">DNA-binding</keyword>
<dbReference type="CDD" id="cd13231">
    <property type="entry name" value="PH2_SSRP1-like"/>
    <property type="match status" value="1"/>
</dbReference>
<evidence type="ECO:0000256" key="6">
    <source>
        <dbReference type="ARBA" id="ARBA00023163"/>
    </source>
</evidence>
<dbReference type="FunFam" id="1.10.30.10:FF:000036">
    <property type="entry name" value="high mobility group protein D"/>
    <property type="match status" value="1"/>
</dbReference>
<dbReference type="GO" id="GO:0035101">
    <property type="term" value="C:FACT complex"/>
    <property type="evidence" value="ECO:0007669"/>
    <property type="project" value="TreeGrafter"/>
</dbReference>
<feature type="compositionally biased region" description="Basic and acidic residues" evidence="11">
    <location>
        <begin position="427"/>
        <end position="441"/>
    </location>
</feature>
<evidence type="ECO:0000256" key="1">
    <source>
        <dbReference type="ARBA" id="ARBA00010060"/>
    </source>
</evidence>
<name>A0A7R9KEQ7_9ACAR</name>
<keyword evidence="3 10" id="KW-0235">DNA replication</keyword>
<evidence type="ECO:0000313" key="13">
    <source>
        <dbReference type="EMBL" id="CAD7620367.1"/>
    </source>
</evidence>
<feature type="compositionally biased region" description="Basic residues" evidence="11">
    <location>
        <begin position="512"/>
        <end position="541"/>
    </location>
</feature>
<evidence type="ECO:0000256" key="3">
    <source>
        <dbReference type="ARBA" id="ARBA00022705"/>
    </source>
</evidence>
<dbReference type="GO" id="GO:0031491">
    <property type="term" value="F:nucleosome binding"/>
    <property type="evidence" value="ECO:0007669"/>
    <property type="project" value="TreeGrafter"/>
</dbReference>
<dbReference type="Gene3D" id="2.30.29.220">
    <property type="entry name" value="Structure-specific recognition protein (SSRP1)"/>
    <property type="match status" value="1"/>
</dbReference>
<gene>
    <name evidence="13" type="ORF">OSB1V03_LOCUS855</name>
</gene>
<dbReference type="PROSITE" id="PS50118">
    <property type="entry name" value="HMG_BOX_2"/>
    <property type="match status" value="1"/>
</dbReference>
<keyword evidence="14" id="KW-1185">Reference proteome</keyword>
<dbReference type="Gene3D" id="2.30.29.150">
    <property type="match status" value="1"/>
</dbReference>
<evidence type="ECO:0000313" key="14">
    <source>
        <dbReference type="Proteomes" id="UP000759131"/>
    </source>
</evidence>
<protein>
    <recommendedName>
        <fullName evidence="10">FACT complex subunit SSRP1</fullName>
    </recommendedName>
</protein>
<dbReference type="InterPro" id="IPR048993">
    <property type="entry name" value="SSRP1-like_PH1"/>
</dbReference>
<feature type="region of interest" description="Disordered" evidence="11">
    <location>
        <begin position="427"/>
        <end position="555"/>
    </location>
</feature>
<dbReference type="SMART" id="SM01287">
    <property type="entry name" value="Rtt106"/>
    <property type="match status" value="1"/>
</dbReference>
<dbReference type="Pfam" id="PF03531">
    <property type="entry name" value="SSrecog"/>
    <property type="match status" value="1"/>
</dbReference>
<dbReference type="GO" id="GO:1902275">
    <property type="term" value="P:regulation of chromatin organization"/>
    <property type="evidence" value="ECO:0007669"/>
    <property type="project" value="TreeGrafter"/>
</dbReference>
<evidence type="ECO:0000256" key="7">
    <source>
        <dbReference type="ARBA" id="ARBA00023204"/>
    </source>
</evidence>
<evidence type="ECO:0000256" key="5">
    <source>
        <dbReference type="ARBA" id="ARBA00023015"/>
    </source>
</evidence>
<evidence type="ECO:0000256" key="10">
    <source>
        <dbReference type="RuleBase" id="RU364013"/>
    </source>
</evidence>
<organism evidence="13">
    <name type="scientific">Medioppia subpectinata</name>
    <dbReference type="NCBI Taxonomy" id="1979941"/>
    <lineage>
        <taxon>Eukaryota</taxon>
        <taxon>Metazoa</taxon>
        <taxon>Ecdysozoa</taxon>
        <taxon>Arthropoda</taxon>
        <taxon>Chelicerata</taxon>
        <taxon>Arachnida</taxon>
        <taxon>Acari</taxon>
        <taxon>Acariformes</taxon>
        <taxon>Sarcoptiformes</taxon>
        <taxon>Oribatida</taxon>
        <taxon>Brachypylina</taxon>
        <taxon>Oppioidea</taxon>
        <taxon>Oppiidae</taxon>
        <taxon>Medioppia</taxon>
    </lineage>
</organism>
<keyword evidence="2 10" id="KW-0158">Chromosome</keyword>
<dbReference type="GO" id="GO:0006281">
    <property type="term" value="P:DNA repair"/>
    <property type="evidence" value="ECO:0007669"/>
    <property type="project" value="UniProtKB-KW"/>
</dbReference>
<evidence type="ECO:0000256" key="9">
    <source>
        <dbReference type="PROSITE-ProRule" id="PRU00267"/>
    </source>
</evidence>
<evidence type="ECO:0000259" key="12">
    <source>
        <dbReference type="PROSITE" id="PS50118"/>
    </source>
</evidence>
<dbReference type="Gene3D" id="2.30.29.30">
    <property type="entry name" value="Pleckstrin-homology domain (PH domain)/Phosphotyrosine-binding domain (PTB)"/>
    <property type="match status" value="2"/>
</dbReference>
<dbReference type="GO" id="GO:0003677">
    <property type="term" value="F:DNA binding"/>
    <property type="evidence" value="ECO:0007669"/>
    <property type="project" value="UniProtKB-UniRule"/>
</dbReference>
<dbReference type="PRINTS" id="PR00887">
    <property type="entry name" value="SSRCOGNITION"/>
</dbReference>
<dbReference type="InterPro" id="IPR035417">
    <property type="entry name" value="SSRP1/POB3_N"/>
</dbReference>
<dbReference type="CDD" id="cd13230">
    <property type="entry name" value="PH1_SSRP1-like"/>
    <property type="match status" value="1"/>
</dbReference>
<dbReference type="Pfam" id="PF21103">
    <property type="entry name" value="PH1_SSRP1-like"/>
    <property type="match status" value="1"/>
</dbReference>
<feature type="domain" description="HMG box" evidence="12">
    <location>
        <begin position="549"/>
        <end position="615"/>
    </location>
</feature>
<dbReference type="FunFam" id="2.30.29.30:FF:000098">
    <property type="entry name" value="Fact complex subunit ssrp1"/>
    <property type="match status" value="1"/>
</dbReference>
<dbReference type="Pfam" id="PF00505">
    <property type="entry name" value="HMG_box"/>
    <property type="match status" value="1"/>
</dbReference>
<feature type="compositionally biased region" description="Basic and acidic residues" evidence="11">
    <location>
        <begin position="672"/>
        <end position="687"/>
    </location>
</feature>
<comment type="similarity">
    <text evidence="1 10">Belongs to the SSRP1 family.</text>
</comment>
<keyword evidence="4 10" id="KW-0227">DNA damage</keyword>
<dbReference type="Proteomes" id="UP000759131">
    <property type="component" value="Unassembled WGS sequence"/>
</dbReference>
<sequence>MDYLEYNDSSKEERGSMILGRLKLTNSQVIFKSSKTGKVETITGSDVESITWHRMAGEWALRVMTASGHMYRFGGFNESDYEKLGKFFDKQYGLELKTRDNSLRGWNWGTAAFDGAVLGFDVKKSERAFEVPLMNVSHCTTAKNEVTLEFHHNDDAPNSLMEMRFHIPTIDGVDPVASFMEQVLDKASIIQATGDAIATFKELQCLTPRGRYDIKIFPTFIQLHGKTFDYKIPITSVLRLFQLPHKDSRQMFFVMSLDPPIKQGQTRYHFLILLFNKEEEMSLDLGLSERELKEKYDGKLQTTMSGPVNEVLAKVMRVLVQRKITIPDPSFCSQKDVPVITCSYRASAGLLYPLDRGFMYVHKPPIHIRFEEILSINFARSGGSTRSFDFEVETKSGFVHTFSSIEKEEYSKLFDFVSKKNLRVKNRGTEGEKRSKQRVDDDLIDSDVEAEPDAYLQRVREEGRIRTQGGDDSDESDESFNPGRESDDVAEEFDSNASGSDSDESDAEGGGHHKKPKKEKPKEKPKKAKKEKKEKSTKKKKEGKDENRPKRPMSAYFLWFNDNRENIKKKHPGISMTDMAKKAGELWKEMKDKTKWDQKAAEAKKAYEKEMEEYNAGNFTAKPKTSKSKSDSSPTKSNSKKIKSKEYISDSDSSSDDSGSDSADKKKKSKSKSKDTKKEDKKVDKKADKKKSKKEESDVEMDSKEEESAESTPASDADSD</sequence>
<keyword evidence="8 9" id="KW-0539">Nucleus</keyword>
<feature type="DNA-binding region" description="HMG box" evidence="9">
    <location>
        <begin position="549"/>
        <end position="615"/>
    </location>
</feature>
<dbReference type="FunFam" id="2.30.29.150:FF:000001">
    <property type="entry name" value="Fact complex subunit ssrp1"/>
    <property type="match status" value="1"/>
</dbReference>
<comment type="function">
    <text evidence="10">Component of the FACT complex, a general chromatin factor that acts to reorganize nucleosomes. The FACT complex is involved in multiple processes that require DNA as a template such as mRNA elongation, DNA replication and DNA repair. During transcription elongation the FACT complex acts as a histone chaperone that both destabilizes and restores nucleosomal structure. It facilitates the passage of RNA polymerase II and transcription by promoting the dissociation of one histone H2A-H2B dimer from the nucleosome, then subsequently promotes the reestablishment of the nucleosome following the passage of RNA polymerase II.</text>
</comment>
<keyword evidence="7 10" id="KW-0234">DNA repair</keyword>
<dbReference type="InterPro" id="IPR011993">
    <property type="entry name" value="PH-like_dom_sf"/>
</dbReference>
<dbReference type="GO" id="GO:0042393">
    <property type="term" value="F:histone binding"/>
    <property type="evidence" value="ECO:0007669"/>
    <property type="project" value="TreeGrafter"/>
</dbReference>
<dbReference type="InterPro" id="IPR050454">
    <property type="entry name" value="RTT106/SSRP1_HistChap/FACT"/>
</dbReference>
<dbReference type="SUPFAM" id="SSF50729">
    <property type="entry name" value="PH domain-like"/>
    <property type="match status" value="1"/>
</dbReference>
<dbReference type="SUPFAM" id="SSF47095">
    <property type="entry name" value="HMG-box"/>
    <property type="match status" value="1"/>
</dbReference>
<feature type="compositionally biased region" description="Acidic residues" evidence="11">
    <location>
        <begin position="697"/>
        <end position="709"/>
    </location>
</feature>
<dbReference type="InterPro" id="IPR024954">
    <property type="entry name" value="SSRP1_DD"/>
</dbReference>
<reference evidence="13" key="1">
    <citation type="submission" date="2020-11" db="EMBL/GenBank/DDBJ databases">
        <authorList>
            <person name="Tran Van P."/>
        </authorList>
    </citation>
    <scope>NUCLEOTIDE SEQUENCE</scope>
</reference>
<feature type="region of interest" description="Disordered" evidence="11">
    <location>
        <begin position="613"/>
        <end position="720"/>
    </location>
</feature>
<dbReference type="PANTHER" id="PTHR45849">
    <property type="entry name" value="FACT COMPLEX SUBUNIT SSRP1"/>
    <property type="match status" value="1"/>
</dbReference>
<evidence type="ECO:0000256" key="8">
    <source>
        <dbReference type="ARBA" id="ARBA00023242"/>
    </source>
</evidence>
<feature type="compositionally biased region" description="Acidic residues" evidence="11">
    <location>
        <begin position="442"/>
        <end position="452"/>
    </location>
</feature>
<dbReference type="InterPro" id="IPR036910">
    <property type="entry name" value="HMG_box_dom_sf"/>
</dbReference>
<dbReference type="CDD" id="cd21994">
    <property type="entry name" value="HMG-box_SSRP1-like"/>
    <property type="match status" value="1"/>
</dbReference>
<evidence type="ECO:0000256" key="4">
    <source>
        <dbReference type="ARBA" id="ARBA00022763"/>
    </source>
</evidence>
<dbReference type="InterPro" id="IPR000969">
    <property type="entry name" value="SSRP1/POB3"/>
</dbReference>
<dbReference type="Pfam" id="PF08512">
    <property type="entry name" value="Rttp106-like_middle"/>
    <property type="match status" value="1"/>
</dbReference>
<dbReference type="PANTHER" id="PTHR45849:SF1">
    <property type="entry name" value="FACT COMPLEX SUBUNIT SSRP1"/>
    <property type="match status" value="1"/>
</dbReference>
<dbReference type="InterPro" id="IPR038167">
    <property type="entry name" value="SSRP1_sf"/>
</dbReference>
<dbReference type="GO" id="GO:0006260">
    <property type="term" value="P:DNA replication"/>
    <property type="evidence" value="ECO:0007669"/>
    <property type="project" value="UniProtKB-KW"/>
</dbReference>
<comment type="subcellular location">
    <subcellularLocation>
        <location evidence="10">Nucleus</location>
    </subcellularLocation>
    <subcellularLocation>
        <location evidence="10">Chromosome</location>
    </subcellularLocation>
</comment>
<dbReference type="InterPro" id="IPR009071">
    <property type="entry name" value="HMG_box_dom"/>
</dbReference>
<dbReference type="OrthoDB" id="498543at2759"/>
<dbReference type="FunFam" id="2.30.29.30:FF:000119">
    <property type="entry name" value="FACT complex subunit SSRP1"/>
    <property type="match status" value="1"/>
</dbReference>
<dbReference type="EMBL" id="OC854787">
    <property type="protein sequence ID" value="CAD7620367.1"/>
    <property type="molecule type" value="Genomic_DNA"/>
</dbReference>